<evidence type="ECO:0000256" key="6">
    <source>
        <dbReference type="ARBA" id="ARBA00022962"/>
    </source>
</evidence>
<comment type="catalytic activity">
    <reaction evidence="7">
        <text>L-aspartate + L-glutamine + ATP + H2O = L-asparagine + L-glutamate + AMP + diphosphate + H(+)</text>
        <dbReference type="Rhea" id="RHEA:12228"/>
        <dbReference type="ChEBI" id="CHEBI:15377"/>
        <dbReference type="ChEBI" id="CHEBI:15378"/>
        <dbReference type="ChEBI" id="CHEBI:29985"/>
        <dbReference type="ChEBI" id="CHEBI:29991"/>
        <dbReference type="ChEBI" id="CHEBI:30616"/>
        <dbReference type="ChEBI" id="CHEBI:33019"/>
        <dbReference type="ChEBI" id="CHEBI:58048"/>
        <dbReference type="ChEBI" id="CHEBI:58359"/>
        <dbReference type="ChEBI" id="CHEBI:456215"/>
        <dbReference type="EC" id="6.3.5.4"/>
    </reaction>
</comment>
<keyword evidence="12" id="KW-1185">Reference proteome</keyword>
<evidence type="ECO:0000313" key="11">
    <source>
        <dbReference type="EMBL" id="KYG82610.1"/>
    </source>
</evidence>
<dbReference type="Gene3D" id="3.40.50.620">
    <property type="entry name" value="HUPs"/>
    <property type="match status" value="1"/>
</dbReference>
<evidence type="ECO:0000256" key="4">
    <source>
        <dbReference type="ARBA" id="ARBA00022741"/>
    </source>
</evidence>
<evidence type="ECO:0000256" key="9">
    <source>
        <dbReference type="PIRSR" id="PIRSR001589-2"/>
    </source>
</evidence>
<dbReference type="NCBIfam" id="TIGR01536">
    <property type="entry name" value="asn_synth_AEB"/>
    <property type="match status" value="1"/>
</dbReference>
<dbReference type="Pfam" id="PF00733">
    <property type="entry name" value="Asn_synthase"/>
    <property type="match status" value="1"/>
</dbReference>
<feature type="active site" description="For GATase activity" evidence="8">
    <location>
        <position position="2"/>
    </location>
</feature>
<dbReference type="STRING" id="296218.AWN68_15285"/>
<keyword evidence="6 8" id="KW-0315">Glutamine amidotransferase</keyword>
<comment type="pathway">
    <text evidence="1">Amino-acid biosynthesis; L-asparagine biosynthesis; L-asparagine from L-aspartate (L-Gln route): step 1/1.</text>
</comment>
<protein>
    <recommendedName>
        <fullName evidence="3">asparagine synthase (glutamine-hydrolyzing)</fullName>
        <ecNumber evidence="3">6.3.5.4</ecNumber>
    </recommendedName>
</protein>
<dbReference type="PIRSF" id="PIRSF001589">
    <property type="entry name" value="Asn_synthetase_glu-h"/>
    <property type="match status" value="1"/>
</dbReference>
<dbReference type="Proteomes" id="UP000075615">
    <property type="component" value="Unassembled WGS sequence"/>
</dbReference>
<gene>
    <name evidence="11" type="ORF">AWN68_15285</name>
</gene>
<dbReference type="SUPFAM" id="SSF52402">
    <property type="entry name" value="Adenine nucleotide alpha hydrolases-like"/>
    <property type="match status" value="1"/>
</dbReference>
<dbReference type="InterPro" id="IPR014729">
    <property type="entry name" value="Rossmann-like_a/b/a_fold"/>
</dbReference>
<dbReference type="CDD" id="cd01991">
    <property type="entry name" value="Asn_synthase_B_C"/>
    <property type="match status" value="1"/>
</dbReference>
<dbReference type="RefSeq" id="WP_068412809.1">
    <property type="nucleotide sequence ID" value="NZ_LRDB01000003.1"/>
</dbReference>
<dbReference type="OrthoDB" id="9763290at2"/>
<dbReference type="PANTHER" id="PTHR43284">
    <property type="entry name" value="ASPARAGINE SYNTHETASE (GLUTAMINE-HYDROLYZING)"/>
    <property type="match status" value="1"/>
</dbReference>
<sequence length="630" mass="71641">MCGIVGAFNKKIDRKVLDLIKHRGPDDTGWFEHKNAILGHVRLSIQDVSEMAHQPFLSKDGNTVMVFNGEIYNHWEIRKGLEEKGVTFKSTSDTETVLEGYLMYGTQVFEMLNGIFALCIYDLITEKAVLVRDRFGVKPLYYSFVDNEFQFSSELKALEFDSNELDYGAIANYIKFLWSPGKGTPSKQIKKMLPGEYCTISNNNGVISTESKFIQTNKFDGTRHLATEDELVDSLDALLVQAVQRQLLSDVPVGFFLSGGLDSSLLVAIARKLRPSEDIQCFTIDTTTFAKSEGFSNDLDYARIVADHLGVKLEVVSSDVDIAKDFDSMIWHLDEPQADPAPLNVLNISKRAAEMGFKVLIGGAGGDDVFSGYRRHQMLKYEAKISKIPQFILNITGGFASLLKPSTPNKRRVKKLLGTLRKPKKDRLFTYFDWLDWRTVKSLFKADAKEKLDKLDEYSFFRSKVNEIPKEHNSLNQMLHLEMSSFLVDHNFNYTDKMGMAAGVEIRVPFLDNDLVDFSYKIPPEFKLKNNVTKYILKKVAERYLPMEVIYRSKAGFGAPVRKWITEDLSALVESRLSRENIEKFNIFDYAQVNALVESNKKGDIDASYSIWAILAIDSWVRQFSKGRIN</sequence>
<evidence type="ECO:0000256" key="1">
    <source>
        <dbReference type="ARBA" id="ARBA00005187"/>
    </source>
</evidence>
<feature type="domain" description="Glutamine amidotransferase type-2" evidence="10">
    <location>
        <begin position="2"/>
        <end position="203"/>
    </location>
</feature>
<dbReference type="GO" id="GO:0005524">
    <property type="term" value="F:ATP binding"/>
    <property type="evidence" value="ECO:0007669"/>
    <property type="project" value="UniProtKB-KW"/>
</dbReference>
<dbReference type="AlphaFoldDB" id="A0A150XV41"/>
<dbReference type="GO" id="GO:0005829">
    <property type="term" value="C:cytosol"/>
    <property type="evidence" value="ECO:0007669"/>
    <property type="project" value="TreeGrafter"/>
</dbReference>
<evidence type="ECO:0000256" key="7">
    <source>
        <dbReference type="ARBA" id="ARBA00048741"/>
    </source>
</evidence>
<dbReference type="PROSITE" id="PS51278">
    <property type="entry name" value="GATASE_TYPE_2"/>
    <property type="match status" value="1"/>
</dbReference>
<dbReference type="SUPFAM" id="SSF56235">
    <property type="entry name" value="N-terminal nucleophile aminohydrolases (Ntn hydrolases)"/>
    <property type="match status" value="1"/>
</dbReference>
<evidence type="ECO:0000259" key="10">
    <source>
        <dbReference type="PROSITE" id="PS51278"/>
    </source>
</evidence>
<evidence type="ECO:0000256" key="8">
    <source>
        <dbReference type="PIRSR" id="PIRSR001589-1"/>
    </source>
</evidence>
<dbReference type="EMBL" id="LRDB01000003">
    <property type="protein sequence ID" value="KYG82610.1"/>
    <property type="molecule type" value="Genomic_DNA"/>
</dbReference>
<dbReference type="EC" id="6.3.5.4" evidence="3"/>
<dbReference type="CDD" id="cd00712">
    <property type="entry name" value="AsnB"/>
    <property type="match status" value="1"/>
</dbReference>
<evidence type="ECO:0000256" key="5">
    <source>
        <dbReference type="ARBA" id="ARBA00022840"/>
    </source>
</evidence>
<evidence type="ECO:0000256" key="2">
    <source>
        <dbReference type="ARBA" id="ARBA00005752"/>
    </source>
</evidence>
<dbReference type="InterPro" id="IPR029055">
    <property type="entry name" value="Ntn_hydrolases_N"/>
</dbReference>
<evidence type="ECO:0000256" key="3">
    <source>
        <dbReference type="ARBA" id="ARBA00012737"/>
    </source>
</evidence>
<keyword evidence="4 9" id="KW-0547">Nucleotide-binding</keyword>
<feature type="binding site" evidence="9">
    <location>
        <position position="93"/>
    </location>
    <ligand>
        <name>L-glutamine</name>
        <dbReference type="ChEBI" id="CHEBI:58359"/>
    </ligand>
</feature>
<proteinExistence type="inferred from homology"/>
<reference evidence="11 12" key="1">
    <citation type="submission" date="2016-01" db="EMBL/GenBank/DDBJ databases">
        <title>Genome sequencing of Roseivirga echinicomitans KMM 6058.</title>
        <authorList>
            <person name="Selvaratnam C."/>
            <person name="Thevarajoo S."/>
            <person name="Goh K.M."/>
            <person name="Ee R."/>
            <person name="Chan K.-G."/>
            <person name="Chong C.S."/>
        </authorList>
    </citation>
    <scope>NUCLEOTIDE SEQUENCE [LARGE SCALE GENOMIC DNA]</scope>
    <source>
        <strain evidence="11 12">KMM 6058</strain>
    </source>
</reference>
<dbReference type="InterPro" id="IPR006426">
    <property type="entry name" value="Asn_synth_AEB"/>
</dbReference>
<dbReference type="GO" id="GO:0006529">
    <property type="term" value="P:asparagine biosynthetic process"/>
    <property type="evidence" value="ECO:0007669"/>
    <property type="project" value="UniProtKB-KW"/>
</dbReference>
<dbReference type="InterPro" id="IPR001962">
    <property type="entry name" value="Asn_synthase"/>
</dbReference>
<keyword evidence="8" id="KW-0061">Asparagine biosynthesis</keyword>
<keyword evidence="5 9" id="KW-0067">ATP-binding</keyword>
<dbReference type="InterPro" id="IPR033738">
    <property type="entry name" value="AsnB_N"/>
</dbReference>
<dbReference type="Pfam" id="PF13537">
    <property type="entry name" value="GATase_7"/>
    <property type="match status" value="1"/>
</dbReference>
<organism evidence="11 12">
    <name type="scientific">Roseivirga echinicomitans</name>
    <dbReference type="NCBI Taxonomy" id="296218"/>
    <lineage>
        <taxon>Bacteria</taxon>
        <taxon>Pseudomonadati</taxon>
        <taxon>Bacteroidota</taxon>
        <taxon>Cytophagia</taxon>
        <taxon>Cytophagales</taxon>
        <taxon>Roseivirgaceae</taxon>
        <taxon>Roseivirga</taxon>
    </lineage>
</organism>
<dbReference type="Gene3D" id="3.60.20.10">
    <property type="entry name" value="Glutamine Phosphoribosylpyrophosphate, subunit 1, domain 1"/>
    <property type="match status" value="1"/>
</dbReference>
<dbReference type="GO" id="GO:0004066">
    <property type="term" value="F:asparagine synthase (glutamine-hydrolyzing) activity"/>
    <property type="evidence" value="ECO:0007669"/>
    <property type="project" value="UniProtKB-EC"/>
</dbReference>
<keyword evidence="8" id="KW-0028">Amino-acid biosynthesis</keyword>
<name>A0A150XV41_9BACT</name>
<dbReference type="PANTHER" id="PTHR43284:SF1">
    <property type="entry name" value="ASPARAGINE SYNTHETASE"/>
    <property type="match status" value="1"/>
</dbReference>
<evidence type="ECO:0000313" key="12">
    <source>
        <dbReference type="Proteomes" id="UP000075615"/>
    </source>
</evidence>
<dbReference type="InterPro" id="IPR051786">
    <property type="entry name" value="ASN_synthetase/amidase"/>
</dbReference>
<dbReference type="InterPro" id="IPR017932">
    <property type="entry name" value="GATase_2_dom"/>
</dbReference>
<comment type="caution">
    <text evidence="11">The sequence shown here is derived from an EMBL/GenBank/DDBJ whole genome shotgun (WGS) entry which is preliminary data.</text>
</comment>
<comment type="similarity">
    <text evidence="2">Belongs to the asparagine synthetase family.</text>
</comment>
<accession>A0A150XV41</accession>